<evidence type="ECO:0000313" key="2">
    <source>
        <dbReference type="EMBL" id="KAK7007177.1"/>
    </source>
</evidence>
<dbReference type="Proteomes" id="UP001362999">
    <property type="component" value="Unassembled WGS sequence"/>
</dbReference>
<comment type="caution">
    <text evidence="2">The sequence shown here is derived from an EMBL/GenBank/DDBJ whole genome shotgun (WGS) entry which is preliminary data.</text>
</comment>
<protein>
    <submittedName>
        <fullName evidence="2">Uncharacterized protein</fullName>
    </submittedName>
</protein>
<proteinExistence type="predicted"/>
<gene>
    <name evidence="2" type="ORF">R3P38DRAFT_2793044</name>
</gene>
<keyword evidence="3" id="KW-1185">Reference proteome</keyword>
<sequence>METLLGSPEVLTGRGRRSTGTQSTRLHASSVATETKLAYGAVALSKELDLRRATLVCWHVGMGIAQGEALGSTADASRTYLSDNFIWGSGSTEVESTSQNQTEVLLRRRVILFKTSSKRTRGQFRLSIGALPGSRILVVYWLRRSPCPGRIPSILSPGVSCRGVSGLAKAGQGHEGLRIDSEVVSAKLGSFGAIVVIARIKAGNLVLPGARRYNILAEEDTPPTYEASEPLPWVRGTPYIAHTWGDRHPLPCPCIEHMVLLRLLVRCREYQMSSSSRTNGPVPRTNIVSLKPIVGLASVENVQNVTACLHGSALAALSG</sequence>
<organism evidence="2 3">
    <name type="scientific">Favolaschia claudopus</name>
    <dbReference type="NCBI Taxonomy" id="2862362"/>
    <lineage>
        <taxon>Eukaryota</taxon>
        <taxon>Fungi</taxon>
        <taxon>Dikarya</taxon>
        <taxon>Basidiomycota</taxon>
        <taxon>Agaricomycotina</taxon>
        <taxon>Agaricomycetes</taxon>
        <taxon>Agaricomycetidae</taxon>
        <taxon>Agaricales</taxon>
        <taxon>Marasmiineae</taxon>
        <taxon>Mycenaceae</taxon>
        <taxon>Favolaschia</taxon>
    </lineage>
</organism>
<accession>A0AAW0AEG2</accession>
<evidence type="ECO:0000256" key="1">
    <source>
        <dbReference type="SAM" id="MobiDB-lite"/>
    </source>
</evidence>
<name>A0AAW0AEG2_9AGAR</name>
<reference evidence="2 3" key="1">
    <citation type="journal article" date="2024" name="J Genomics">
        <title>Draft genome sequencing and assembly of Favolaschia claudopus CIRM-BRFM 2984 isolated from oak limbs.</title>
        <authorList>
            <person name="Navarro D."/>
            <person name="Drula E."/>
            <person name="Chaduli D."/>
            <person name="Cazenave R."/>
            <person name="Ahrendt S."/>
            <person name="Wang J."/>
            <person name="Lipzen A."/>
            <person name="Daum C."/>
            <person name="Barry K."/>
            <person name="Grigoriev I.V."/>
            <person name="Favel A."/>
            <person name="Rosso M.N."/>
            <person name="Martin F."/>
        </authorList>
    </citation>
    <scope>NUCLEOTIDE SEQUENCE [LARGE SCALE GENOMIC DNA]</scope>
    <source>
        <strain evidence="2 3">CIRM-BRFM 2984</strain>
    </source>
</reference>
<feature type="region of interest" description="Disordered" evidence="1">
    <location>
        <begin position="1"/>
        <end position="27"/>
    </location>
</feature>
<evidence type="ECO:0000313" key="3">
    <source>
        <dbReference type="Proteomes" id="UP001362999"/>
    </source>
</evidence>
<dbReference type="EMBL" id="JAWWNJ010000072">
    <property type="protein sequence ID" value="KAK7007177.1"/>
    <property type="molecule type" value="Genomic_DNA"/>
</dbReference>
<dbReference type="AlphaFoldDB" id="A0AAW0AEG2"/>